<sequence>MIPTLNGLVIILIGGYLLVASRVEAMLSLLMVTMLMAGSAAVIVTALGSSSIPPVSVVSGMLFIRLLFASGEKRPPWMAALQINGWYIIFAAYGILSAVLMPRIFAGQIDVAPLRPISVKGLFDVVPLQFTSQNITSPFYITGSMLTAVCSFLVMRSARGAITIVRSAVIVTWIHVLTGLAGVLLPAEIWRTATGIFRNGSYAQTAQSVGGYARITGIMPEPSTYAAYGFAWAVFMTECWLRDVMPKRTGPAAGAMTLILIFSTSTTAYISLAAYGLILLIRAMIFPTFFKQSKVIIVLASAIVFVTSAMLLLLLNPVLVDWLTKIFLAMTVEKVDSDSAEQRTFWAKQGIEAFKVSHGLGIGAGSFRSSNNITAILGSMGVIGIAAYLLYVIKVFRPLRSSTYSKTRDHLEAVGVACAWTTTCYIIPGLAGAPSPDPGPLFSLFAGAALGLRYLPLRVQLRPRPHPVWREVFRADGALPAPGSLPPRATAEAPTPN</sequence>
<gene>
    <name evidence="2" type="ORF">EOD43_17940</name>
</gene>
<feature type="transmembrane region" description="Helical" evidence="1">
    <location>
        <begin position="167"/>
        <end position="187"/>
    </location>
</feature>
<evidence type="ECO:0008006" key="4">
    <source>
        <dbReference type="Google" id="ProtNLM"/>
    </source>
</evidence>
<keyword evidence="1" id="KW-0812">Transmembrane</keyword>
<dbReference type="EMBL" id="SACN01000003">
    <property type="protein sequence ID" value="RVT90183.1"/>
    <property type="molecule type" value="Genomic_DNA"/>
</dbReference>
<dbReference type="PANTHER" id="PTHR37422:SF13">
    <property type="entry name" value="LIPOPOLYSACCHARIDE BIOSYNTHESIS PROTEIN PA4999-RELATED"/>
    <property type="match status" value="1"/>
</dbReference>
<dbReference type="PANTHER" id="PTHR37422">
    <property type="entry name" value="TEICHURONIC ACID BIOSYNTHESIS PROTEIN TUAE"/>
    <property type="match status" value="1"/>
</dbReference>
<evidence type="ECO:0000256" key="1">
    <source>
        <dbReference type="SAM" id="Phobius"/>
    </source>
</evidence>
<feature type="transmembrane region" description="Helical" evidence="1">
    <location>
        <begin position="295"/>
        <end position="315"/>
    </location>
</feature>
<name>A0A437LXY3_9SPHN</name>
<feature type="transmembrane region" description="Helical" evidence="1">
    <location>
        <begin position="6"/>
        <end position="23"/>
    </location>
</feature>
<feature type="transmembrane region" description="Helical" evidence="1">
    <location>
        <begin position="255"/>
        <end position="283"/>
    </location>
</feature>
<feature type="transmembrane region" description="Helical" evidence="1">
    <location>
        <begin position="137"/>
        <end position="155"/>
    </location>
</feature>
<keyword evidence="1" id="KW-0472">Membrane</keyword>
<proteinExistence type="predicted"/>
<organism evidence="2 3">
    <name type="scientific">Sphingomonas crocodyli</name>
    <dbReference type="NCBI Taxonomy" id="1979270"/>
    <lineage>
        <taxon>Bacteria</taxon>
        <taxon>Pseudomonadati</taxon>
        <taxon>Pseudomonadota</taxon>
        <taxon>Alphaproteobacteria</taxon>
        <taxon>Sphingomonadales</taxon>
        <taxon>Sphingomonadaceae</taxon>
        <taxon>Sphingomonas</taxon>
    </lineage>
</organism>
<dbReference type="Proteomes" id="UP000282971">
    <property type="component" value="Unassembled WGS sequence"/>
</dbReference>
<feature type="transmembrane region" description="Helical" evidence="1">
    <location>
        <begin position="83"/>
        <end position="105"/>
    </location>
</feature>
<dbReference type="RefSeq" id="WP_127745434.1">
    <property type="nucleotide sequence ID" value="NZ_SACN01000003.1"/>
</dbReference>
<keyword evidence="1" id="KW-1133">Transmembrane helix</keyword>
<feature type="transmembrane region" description="Helical" evidence="1">
    <location>
        <begin position="373"/>
        <end position="393"/>
    </location>
</feature>
<dbReference type="OrthoDB" id="7010242at2"/>
<reference evidence="2 3" key="1">
    <citation type="submission" date="2019-01" db="EMBL/GenBank/DDBJ databases">
        <authorList>
            <person name="Chen W.-M."/>
        </authorList>
    </citation>
    <scope>NUCLEOTIDE SEQUENCE [LARGE SCALE GENOMIC DNA]</scope>
    <source>
        <strain evidence="2 3">CCP-7</strain>
    </source>
</reference>
<dbReference type="InterPro" id="IPR051533">
    <property type="entry name" value="WaaL-like"/>
</dbReference>
<feature type="transmembrane region" description="Helical" evidence="1">
    <location>
        <begin position="439"/>
        <end position="455"/>
    </location>
</feature>
<keyword evidence="3" id="KW-1185">Reference proteome</keyword>
<evidence type="ECO:0000313" key="2">
    <source>
        <dbReference type="EMBL" id="RVT90183.1"/>
    </source>
</evidence>
<comment type="caution">
    <text evidence="2">The sequence shown here is derived from an EMBL/GenBank/DDBJ whole genome shotgun (WGS) entry which is preliminary data.</text>
</comment>
<dbReference type="AlphaFoldDB" id="A0A437LXY3"/>
<feature type="transmembrane region" description="Helical" evidence="1">
    <location>
        <begin position="413"/>
        <end position="433"/>
    </location>
</feature>
<protein>
    <recommendedName>
        <fullName evidence="4">O-antigen ligase domain-containing protein</fullName>
    </recommendedName>
</protein>
<accession>A0A437LXY3</accession>
<evidence type="ECO:0000313" key="3">
    <source>
        <dbReference type="Proteomes" id="UP000282971"/>
    </source>
</evidence>